<evidence type="ECO:0000313" key="3">
    <source>
        <dbReference type="Proteomes" id="UP001174694"/>
    </source>
</evidence>
<feature type="compositionally biased region" description="Basic and acidic residues" evidence="1">
    <location>
        <begin position="322"/>
        <end position="331"/>
    </location>
</feature>
<accession>A0AA38R3E2</accession>
<dbReference type="Proteomes" id="UP001174694">
    <property type="component" value="Unassembled WGS sequence"/>
</dbReference>
<feature type="region of interest" description="Disordered" evidence="1">
    <location>
        <begin position="228"/>
        <end position="331"/>
    </location>
</feature>
<evidence type="ECO:0000313" key="2">
    <source>
        <dbReference type="EMBL" id="KAJ9132531.1"/>
    </source>
</evidence>
<dbReference type="EMBL" id="JANBVO010000056">
    <property type="protein sequence ID" value="KAJ9132531.1"/>
    <property type="molecule type" value="Genomic_DNA"/>
</dbReference>
<dbReference type="AlphaFoldDB" id="A0AA38R3E2"/>
<keyword evidence="3" id="KW-1185">Reference proteome</keyword>
<name>A0AA38R3E2_9PEZI</name>
<organism evidence="2 3">
    <name type="scientific">Pleurostoma richardsiae</name>
    <dbReference type="NCBI Taxonomy" id="41990"/>
    <lineage>
        <taxon>Eukaryota</taxon>
        <taxon>Fungi</taxon>
        <taxon>Dikarya</taxon>
        <taxon>Ascomycota</taxon>
        <taxon>Pezizomycotina</taxon>
        <taxon>Sordariomycetes</taxon>
        <taxon>Sordariomycetidae</taxon>
        <taxon>Calosphaeriales</taxon>
        <taxon>Pleurostomataceae</taxon>
        <taxon>Pleurostoma</taxon>
    </lineage>
</organism>
<comment type="caution">
    <text evidence="2">The sequence shown here is derived from an EMBL/GenBank/DDBJ whole genome shotgun (WGS) entry which is preliminary data.</text>
</comment>
<evidence type="ECO:0000256" key="1">
    <source>
        <dbReference type="SAM" id="MobiDB-lite"/>
    </source>
</evidence>
<sequence>MRRPMYNPQGVPPEAIAPRFIERGSLADANLYPPPLSISTREPEPAAFVTMDLEIAKASVTFAEAIGRPSPQGHKLTEIIVPGDRDKVLGLWRQMQDEQTRKEPNYLPPIFGKQEEERVIHELTFSAEEIARYTLDRQEYLTFRTSSGHHRVFPVRMGLAKEDSIYFIVVLLNMAARPFQHPTPSPQQRDPRDSPYSYPVPAQPYSQPTPVSATFDPRERMGSELAYGSRTHGAPSQLMAGLSPGLPSSYGASPSRPDYPVAPSYQIPRSELPPVSRPSEPSGYQLPPIRNRQQTSQQIVSPGEQTWPRDERQRVDIGGLIDKPDQADRPQ</sequence>
<feature type="region of interest" description="Disordered" evidence="1">
    <location>
        <begin position="180"/>
        <end position="216"/>
    </location>
</feature>
<reference evidence="2" key="1">
    <citation type="submission" date="2022-07" db="EMBL/GenBank/DDBJ databases">
        <title>Fungi with potential for degradation of polypropylene.</title>
        <authorList>
            <person name="Gostincar C."/>
        </authorList>
    </citation>
    <scope>NUCLEOTIDE SEQUENCE</scope>
    <source>
        <strain evidence="2">EXF-13308</strain>
    </source>
</reference>
<proteinExistence type="predicted"/>
<gene>
    <name evidence="2" type="ORF">NKR23_g11168</name>
</gene>
<feature type="compositionally biased region" description="Polar residues" evidence="1">
    <location>
        <begin position="291"/>
        <end position="304"/>
    </location>
</feature>
<protein>
    <submittedName>
        <fullName evidence="2">Transcription activator of gluconeogenesis ERT1</fullName>
    </submittedName>
</protein>